<evidence type="ECO:0000256" key="1">
    <source>
        <dbReference type="ARBA" id="ARBA00007689"/>
    </source>
</evidence>
<dbReference type="STRING" id="360411.AC812_15190"/>
<dbReference type="Gene3D" id="3.30.70.1060">
    <property type="entry name" value="Dimeric alpha+beta barrel"/>
    <property type="match status" value="1"/>
</dbReference>
<gene>
    <name evidence="3" type="ORF">AC812_15190</name>
</gene>
<dbReference type="OrthoDB" id="9814407at2"/>
<accession>A0A0P6WW21</accession>
<evidence type="ECO:0000313" key="4">
    <source>
        <dbReference type="Proteomes" id="UP000050514"/>
    </source>
</evidence>
<dbReference type="InterPro" id="IPR005545">
    <property type="entry name" value="YCII"/>
</dbReference>
<dbReference type="InterPro" id="IPR011008">
    <property type="entry name" value="Dimeric_a/b-barrel"/>
</dbReference>
<dbReference type="SUPFAM" id="SSF54909">
    <property type="entry name" value="Dimeric alpha+beta barrel"/>
    <property type="match status" value="1"/>
</dbReference>
<dbReference type="AlphaFoldDB" id="A0A0P6WW21"/>
<dbReference type="PANTHER" id="PTHR37828:SF1">
    <property type="entry name" value="YCII-RELATED DOMAIN-CONTAINING PROTEIN"/>
    <property type="match status" value="1"/>
</dbReference>
<dbReference type="Proteomes" id="UP000050514">
    <property type="component" value="Unassembled WGS sequence"/>
</dbReference>
<dbReference type="EMBL" id="LGHJ01000021">
    <property type="protein sequence ID" value="KPL73129.1"/>
    <property type="molecule type" value="Genomic_DNA"/>
</dbReference>
<feature type="domain" description="YCII-related" evidence="2">
    <location>
        <begin position="12"/>
        <end position="83"/>
    </location>
</feature>
<dbReference type="Pfam" id="PF03795">
    <property type="entry name" value="YCII"/>
    <property type="match status" value="1"/>
</dbReference>
<protein>
    <recommendedName>
        <fullName evidence="2">YCII-related domain-containing protein</fullName>
    </recommendedName>
</protein>
<comment type="similarity">
    <text evidence="1">Belongs to the YciI family.</text>
</comment>
<name>A0A0P6WW21_9CHLR</name>
<organism evidence="3 4">
    <name type="scientific">Bellilinea caldifistulae</name>
    <dbReference type="NCBI Taxonomy" id="360411"/>
    <lineage>
        <taxon>Bacteria</taxon>
        <taxon>Bacillati</taxon>
        <taxon>Chloroflexota</taxon>
        <taxon>Anaerolineae</taxon>
        <taxon>Anaerolineales</taxon>
        <taxon>Anaerolineaceae</taxon>
        <taxon>Bellilinea</taxon>
    </lineage>
</organism>
<proteinExistence type="inferred from homology"/>
<reference evidence="3 4" key="1">
    <citation type="submission" date="2015-07" db="EMBL/GenBank/DDBJ databases">
        <title>Draft genome of Bellilinea caldifistulae DSM 17877.</title>
        <authorList>
            <person name="Hemp J."/>
            <person name="Ward L.M."/>
            <person name="Pace L.A."/>
            <person name="Fischer W.W."/>
        </authorList>
    </citation>
    <scope>NUCLEOTIDE SEQUENCE [LARGE SCALE GENOMIC DNA]</scope>
    <source>
        <strain evidence="3 4">GOMI-1</strain>
    </source>
</reference>
<sequence length="100" mass="11735">MKHYLVDIQYTAPIEKIDEILPHHRAFLQVGYDRGYLLCSGPKNPRTGGIIIARAESEDELRIFFEQDPYHLNHAARYSFIEFNPVKFQPFLEKWVAGQE</sequence>
<evidence type="ECO:0000313" key="3">
    <source>
        <dbReference type="EMBL" id="KPL73129.1"/>
    </source>
</evidence>
<dbReference type="RefSeq" id="WP_061917163.1">
    <property type="nucleotide sequence ID" value="NZ_DF967971.1"/>
</dbReference>
<evidence type="ECO:0000259" key="2">
    <source>
        <dbReference type="Pfam" id="PF03795"/>
    </source>
</evidence>
<comment type="caution">
    <text evidence="3">The sequence shown here is derived from an EMBL/GenBank/DDBJ whole genome shotgun (WGS) entry which is preliminary data.</text>
</comment>
<dbReference type="PANTHER" id="PTHR37828">
    <property type="entry name" value="GSR2449 PROTEIN"/>
    <property type="match status" value="1"/>
</dbReference>
<keyword evidence="4" id="KW-1185">Reference proteome</keyword>